<evidence type="ECO:0000313" key="2">
    <source>
        <dbReference type="EMBL" id="KAF0693587.1"/>
    </source>
</evidence>
<dbReference type="EMBL" id="VJMH01005679">
    <property type="protein sequence ID" value="KAF0693587.1"/>
    <property type="molecule type" value="Genomic_DNA"/>
</dbReference>
<dbReference type="EMBL" id="CAADRA010005700">
    <property type="protein sequence ID" value="VFT92254.1"/>
    <property type="molecule type" value="Genomic_DNA"/>
</dbReference>
<feature type="compositionally biased region" description="Acidic residues" evidence="1">
    <location>
        <begin position="63"/>
        <end position="76"/>
    </location>
</feature>
<accession>A0A485L630</accession>
<evidence type="ECO:0000313" key="4">
    <source>
        <dbReference type="Proteomes" id="UP000332933"/>
    </source>
</evidence>
<gene>
    <name evidence="3" type="primary">Aste57867_15452</name>
    <name evidence="2" type="ORF">As57867_015396</name>
    <name evidence="3" type="ORF">ASTE57867_15452</name>
</gene>
<dbReference type="Proteomes" id="UP000332933">
    <property type="component" value="Unassembled WGS sequence"/>
</dbReference>
<proteinExistence type="predicted"/>
<protein>
    <submittedName>
        <fullName evidence="3">Aste57867_15452 protein</fullName>
    </submittedName>
</protein>
<dbReference type="AlphaFoldDB" id="A0A485L630"/>
<feature type="region of interest" description="Disordered" evidence="1">
    <location>
        <begin position="1"/>
        <end position="151"/>
    </location>
</feature>
<evidence type="ECO:0000256" key="1">
    <source>
        <dbReference type="SAM" id="MobiDB-lite"/>
    </source>
</evidence>
<dbReference type="OrthoDB" id="76405at2759"/>
<reference evidence="2" key="2">
    <citation type="submission" date="2019-06" db="EMBL/GenBank/DDBJ databases">
        <title>Genomics analysis of Aphanomyces spp. identifies a new class of oomycete effector associated with host adaptation.</title>
        <authorList>
            <person name="Gaulin E."/>
        </authorList>
    </citation>
    <scope>NUCLEOTIDE SEQUENCE</scope>
    <source>
        <strain evidence="2">CBS 578.67</strain>
    </source>
</reference>
<sequence>MTDDSWRKHSSFQNISEEGGRDVKRGGGGPQFTRVVPKFLQKYHTPTTLDHEASLALKQPQENAEDNDEEELDEVQQEALRAYEEAETKKADAADKKEGREADSDDEKTRRPEKRKAMTFSTSKKEMPSAAVKVTSGVDETTANKPKKKRKVLDNKKLLSFSMDDD</sequence>
<reference evidence="3 4" key="1">
    <citation type="submission" date="2019-03" db="EMBL/GenBank/DDBJ databases">
        <authorList>
            <person name="Gaulin E."/>
            <person name="Dumas B."/>
        </authorList>
    </citation>
    <scope>NUCLEOTIDE SEQUENCE [LARGE SCALE GENOMIC DNA]</scope>
    <source>
        <strain evidence="3">CBS 568.67</strain>
    </source>
</reference>
<evidence type="ECO:0000313" key="3">
    <source>
        <dbReference type="EMBL" id="VFT92254.1"/>
    </source>
</evidence>
<name>A0A485L630_9STRA</name>
<feature type="compositionally biased region" description="Basic and acidic residues" evidence="1">
    <location>
        <begin position="81"/>
        <end position="110"/>
    </location>
</feature>
<keyword evidence="4" id="KW-1185">Reference proteome</keyword>
<organism evidence="3 4">
    <name type="scientific">Aphanomyces stellatus</name>
    <dbReference type="NCBI Taxonomy" id="120398"/>
    <lineage>
        <taxon>Eukaryota</taxon>
        <taxon>Sar</taxon>
        <taxon>Stramenopiles</taxon>
        <taxon>Oomycota</taxon>
        <taxon>Saprolegniomycetes</taxon>
        <taxon>Saprolegniales</taxon>
        <taxon>Verrucalvaceae</taxon>
        <taxon>Aphanomyces</taxon>
    </lineage>
</organism>